<feature type="transmembrane region" description="Helical" evidence="1">
    <location>
        <begin position="70"/>
        <end position="88"/>
    </location>
</feature>
<reference evidence="2" key="1">
    <citation type="submission" date="2023-02" db="EMBL/GenBank/DDBJ databases">
        <title>Genome of toxic invasive species Heracleum sosnowskyi carries increased number of genes despite the absence of recent whole-genome duplications.</title>
        <authorList>
            <person name="Schelkunov M."/>
            <person name="Shtratnikova V."/>
            <person name="Makarenko M."/>
            <person name="Klepikova A."/>
            <person name="Omelchenko D."/>
            <person name="Novikova G."/>
            <person name="Obukhova E."/>
            <person name="Bogdanov V."/>
            <person name="Penin A."/>
            <person name="Logacheva M."/>
        </authorList>
    </citation>
    <scope>NUCLEOTIDE SEQUENCE</scope>
    <source>
        <strain evidence="2">Hsosn_3</strain>
        <tissue evidence="2">Leaf</tissue>
    </source>
</reference>
<keyword evidence="1" id="KW-0472">Membrane</keyword>
<comment type="caution">
    <text evidence="2">The sequence shown here is derived from an EMBL/GenBank/DDBJ whole genome shotgun (WGS) entry which is preliminary data.</text>
</comment>
<accession>A0AAD8M2S7</accession>
<dbReference type="Proteomes" id="UP001237642">
    <property type="component" value="Unassembled WGS sequence"/>
</dbReference>
<dbReference type="EMBL" id="JAUIZM010000010">
    <property type="protein sequence ID" value="KAK1359865.1"/>
    <property type="molecule type" value="Genomic_DNA"/>
</dbReference>
<feature type="transmembrane region" description="Helical" evidence="1">
    <location>
        <begin position="46"/>
        <end position="64"/>
    </location>
</feature>
<evidence type="ECO:0000313" key="3">
    <source>
        <dbReference type="Proteomes" id="UP001237642"/>
    </source>
</evidence>
<dbReference type="AlphaFoldDB" id="A0AAD8M2S7"/>
<reference evidence="2" key="2">
    <citation type="submission" date="2023-05" db="EMBL/GenBank/DDBJ databases">
        <authorList>
            <person name="Schelkunov M.I."/>
        </authorList>
    </citation>
    <scope>NUCLEOTIDE SEQUENCE</scope>
    <source>
        <strain evidence="2">Hsosn_3</strain>
        <tissue evidence="2">Leaf</tissue>
    </source>
</reference>
<organism evidence="2 3">
    <name type="scientific">Heracleum sosnowskyi</name>
    <dbReference type="NCBI Taxonomy" id="360622"/>
    <lineage>
        <taxon>Eukaryota</taxon>
        <taxon>Viridiplantae</taxon>
        <taxon>Streptophyta</taxon>
        <taxon>Embryophyta</taxon>
        <taxon>Tracheophyta</taxon>
        <taxon>Spermatophyta</taxon>
        <taxon>Magnoliopsida</taxon>
        <taxon>eudicotyledons</taxon>
        <taxon>Gunneridae</taxon>
        <taxon>Pentapetalae</taxon>
        <taxon>asterids</taxon>
        <taxon>campanulids</taxon>
        <taxon>Apiales</taxon>
        <taxon>Apiaceae</taxon>
        <taxon>Apioideae</taxon>
        <taxon>apioid superclade</taxon>
        <taxon>Tordylieae</taxon>
        <taxon>Tordyliinae</taxon>
        <taxon>Heracleum</taxon>
    </lineage>
</organism>
<keyword evidence="3" id="KW-1185">Reference proteome</keyword>
<proteinExistence type="predicted"/>
<name>A0AAD8M2S7_9APIA</name>
<gene>
    <name evidence="2" type="ORF">POM88_044339</name>
</gene>
<keyword evidence="1" id="KW-1133">Transmembrane helix</keyword>
<evidence type="ECO:0000313" key="2">
    <source>
        <dbReference type="EMBL" id="KAK1359865.1"/>
    </source>
</evidence>
<protein>
    <submittedName>
        <fullName evidence="2">Uncharacterized protein</fullName>
    </submittedName>
</protein>
<evidence type="ECO:0000256" key="1">
    <source>
        <dbReference type="SAM" id="Phobius"/>
    </source>
</evidence>
<sequence length="207" mass="23913">MGWMTKKEKQVLFVEIEKKIDADKSKRFFKHLLRNEEFNSLRIPEVYMLLLFLCLHLCSITSPPPTLNKFLFAAFLSIIYLFLCLFYFDFIATKDLDSFSQSSYNSNFTEWSDVFGEDGRLCFNRVLSSFPSSSDMDIPELYLYRQSLCHAHFAVLSYNENHGAEYELVAPIISYVFTSMAPVVADLAYLMKSSSAVSWHLGLPQLP</sequence>
<keyword evidence="1" id="KW-0812">Transmembrane</keyword>